<gene>
    <name evidence="2" type="ORF">MAR_007855</name>
</gene>
<dbReference type="EMBL" id="CP111015">
    <property type="protein sequence ID" value="WAR01297.1"/>
    <property type="molecule type" value="Genomic_DNA"/>
</dbReference>
<reference evidence="2" key="1">
    <citation type="submission" date="2022-11" db="EMBL/GenBank/DDBJ databases">
        <title>Centuries of genome instability and evolution in soft-shell clam transmissible cancer (bioRxiv).</title>
        <authorList>
            <person name="Hart S.F.M."/>
            <person name="Yonemitsu M.A."/>
            <person name="Giersch R.M."/>
            <person name="Beal B.F."/>
            <person name="Arriagada G."/>
            <person name="Davis B.W."/>
            <person name="Ostrander E.A."/>
            <person name="Goff S.P."/>
            <person name="Metzger M.J."/>
        </authorList>
    </citation>
    <scope>NUCLEOTIDE SEQUENCE</scope>
    <source>
        <strain evidence="2">MELC-2E11</strain>
        <tissue evidence="2">Siphon/mantle</tissue>
    </source>
</reference>
<dbReference type="Gene3D" id="3.10.100.10">
    <property type="entry name" value="Mannose-Binding Protein A, subunit A"/>
    <property type="match status" value="1"/>
</dbReference>
<dbReference type="InterPro" id="IPR050111">
    <property type="entry name" value="C-type_lectin/snaclec_domain"/>
</dbReference>
<name>A0ABY7DU95_MYAAR</name>
<protein>
    <submittedName>
        <fullName evidence="2">CL17A-like protein</fullName>
    </submittedName>
</protein>
<sequence>MYYSTARHWWIGLTDKVVDGEWLWGDGSETTFTDWHTNEPNGDGECGHLHYGADYAWNDLIRRDVFNSYRKKRPQANTDDIIHDQDNAHALKSRRYTDDN</sequence>
<dbReference type="SUPFAM" id="SSF56436">
    <property type="entry name" value="C-type lectin-like"/>
    <property type="match status" value="1"/>
</dbReference>
<feature type="domain" description="C-type lectin" evidence="1">
    <location>
        <begin position="1"/>
        <end position="59"/>
    </location>
</feature>
<dbReference type="Proteomes" id="UP001164746">
    <property type="component" value="Chromosome 4"/>
</dbReference>
<dbReference type="InterPro" id="IPR016187">
    <property type="entry name" value="CTDL_fold"/>
</dbReference>
<evidence type="ECO:0000313" key="2">
    <source>
        <dbReference type="EMBL" id="WAR01297.1"/>
    </source>
</evidence>
<dbReference type="PROSITE" id="PS50041">
    <property type="entry name" value="C_TYPE_LECTIN_2"/>
    <property type="match status" value="1"/>
</dbReference>
<dbReference type="InterPro" id="IPR016186">
    <property type="entry name" value="C-type_lectin-like/link_sf"/>
</dbReference>
<dbReference type="InterPro" id="IPR001304">
    <property type="entry name" value="C-type_lectin-like"/>
</dbReference>
<proteinExistence type="predicted"/>
<accession>A0ABY7DU95</accession>
<keyword evidence="3" id="KW-1185">Reference proteome</keyword>
<dbReference type="Pfam" id="PF00059">
    <property type="entry name" value="Lectin_C"/>
    <property type="match status" value="1"/>
</dbReference>
<evidence type="ECO:0000259" key="1">
    <source>
        <dbReference type="PROSITE" id="PS50041"/>
    </source>
</evidence>
<organism evidence="2 3">
    <name type="scientific">Mya arenaria</name>
    <name type="common">Soft-shell clam</name>
    <dbReference type="NCBI Taxonomy" id="6604"/>
    <lineage>
        <taxon>Eukaryota</taxon>
        <taxon>Metazoa</taxon>
        <taxon>Spiralia</taxon>
        <taxon>Lophotrochozoa</taxon>
        <taxon>Mollusca</taxon>
        <taxon>Bivalvia</taxon>
        <taxon>Autobranchia</taxon>
        <taxon>Heteroconchia</taxon>
        <taxon>Euheterodonta</taxon>
        <taxon>Imparidentia</taxon>
        <taxon>Neoheterodontei</taxon>
        <taxon>Myida</taxon>
        <taxon>Myoidea</taxon>
        <taxon>Myidae</taxon>
        <taxon>Mya</taxon>
    </lineage>
</organism>
<dbReference type="PANTHER" id="PTHR22803">
    <property type="entry name" value="MANNOSE, PHOSPHOLIPASE, LECTIN RECEPTOR RELATED"/>
    <property type="match status" value="1"/>
</dbReference>
<evidence type="ECO:0000313" key="3">
    <source>
        <dbReference type="Proteomes" id="UP001164746"/>
    </source>
</evidence>